<comment type="caution">
    <text evidence="3">The sequence shown here is derived from an EMBL/GenBank/DDBJ whole genome shotgun (WGS) entry which is preliminary data.</text>
</comment>
<evidence type="ECO:0000313" key="4">
    <source>
        <dbReference type="Proteomes" id="UP000051412"/>
    </source>
</evidence>
<feature type="domain" description="Replication initiation protein-like C-terminal" evidence="1">
    <location>
        <begin position="128"/>
        <end position="332"/>
    </location>
</feature>
<gene>
    <name evidence="3" type="ORF">FD32_GL001049</name>
</gene>
<dbReference type="InterPro" id="IPR003491">
    <property type="entry name" value="REP-like_C"/>
</dbReference>
<dbReference type="EMBL" id="AZGM01000019">
    <property type="protein sequence ID" value="KRM29839.1"/>
    <property type="molecule type" value="Genomic_DNA"/>
</dbReference>
<dbReference type="PATRIC" id="fig|1423782.4.peg.1098"/>
<accession>A0A0R1XI07</accession>
<dbReference type="InterPro" id="IPR040819">
    <property type="entry name" value="Rol_Rep_N"/>
</dbReference>
<sequence length="358" mass="41769">MNPQITNLQTSIDWLEFTVMEFSVDDVLNQILELPRPEFSMLDKGRFGYQHQLKWVGGNVFVMFNDTEKNPQTNNLNTTGIENGNENRTETDRMGIHVMISGTGVREYEGRNHLKRLLLFLTVLDSRVNFSRIDLAIDDFQDCLINFSRIHHAAIERLFTSRWNKWDEVNSRQSASGEFLGRTMYFGSQTSSIFCRIYDKTLERKANSDDHVVVPDHWTRLELIYKKERAKKLVYYLIDNKTPVGTAIRGTLNQYIRFLKDPPKPDRNKSRWPSADWWNELLAGVSKLPLTIQRKEKSIDDMEEWVERQIAPTIAAILTAREGDMDWLHEIISKGAQRLSQSHKDAIAQYLDRQEITK</sequence>
<evidence type="ECO:0000259" key="2">
    <source>
        <dbReference type="Pfam" id="PF18106"/>
    </source>
</evidence>
<organism evidence="3 4">
    <name type="scientific">Limosilactobacillus panis DSM 6035</name>
    <dbReference type="NCBI Taxonomy" id="1423782"/>
    <lineage>
        <taxon>Bacteria</taxon>
        <taxon>Bacillati</taxon>
        <taxon>Bacillota</taxon>
        <taxon>Bacilli</taxon>
        <taxon>Lactobacillales</taxon>
        <taxon>Lactobacillaceae</taxon>
        <taxon>Limosilactobacillus</taxon>
    </lineage>
</organism>
<dbReference type="Pfam" id="PF02486">
    <property type="entry name" value="Rep_trans"/>
    <property type="match status" value="1"/>
</dbReference>
<evidence type="ECO:0000313" key="3">
    <source>
        <dbReference type="EMBL" id="KRM29839.1"/>
    </source>
</evidence>
<keyword evidence="4" id="KW-1185">Reference proteome</keyword>
<dbReference type="STRING" id="1423782.FD32_GL001049"/>
<dbReference type="Pfam" id="PF18106">
    <property type="entry name" value="Rol_Rep_N"/>
    <property type="match status" value="1"/>
</dbReference>
<reference evidence="3 4" key="1">
    <citation type="journal article" date="2015" name="Genome Announc.">
        <title>Expanding the biotechnology potential of lactobacilli through comparative genomics of 213 strains and associated genera.</title>
        <authorList>
            <person name="Sun Z."/>
            <person name="Harris H.M."/>
            <person name="McCann A."/>
            <person name="Guo C."/>
            <person name="Argimon S."/>
            <person name="Zhang W."/>
            <person name="Yang X."/>
            <person name="Jeffery I.B."/>
            <person name="Cooney J.C."/>
            <person name="Kagawa T.F."/>
            <person name="Liu W."/>
            <person name="Song Y."/>
            <person name="Salvetti E."/>
            <person name="Wrobel A."/>
            <person name="Rasinkangas P."/>
            <person name="Parkhill J."/>
            <person name="Rea M.C."/>
            <person name="O'Sullivan O."/>
            <person name="Ritari J."/>
            <person name="Douillard F.P."/>
            <person name="Paul Ross R."/>
            <person name="Yang R."/>
            <person name="Briner A.E."/>
            <person name="Felis G.E."/>
            <person name="de Vos W.M."/>
            <person name="Barrangou R."/>
            <person name="Klaenhammer T.R."/>
            <person name="Caufield P.W."/>
            <person name="Cui Y."/>
            <person name="Zhang H."/>
            <person name="O'Toole P.W."/>
        </authorList>
    </citation>
    <scope>NUCLEOTIDE SEQUENCE [LARGE SCALE GENOMIC DNA]</scope>
    <source>
        <strain evidence="3 4">DSM 6035</strain>
    </source>
</reference>
<feature type="domain" description="Rolling Circle replication initiation protein N-terminal" evidence="2">
    <location>
        <begin position="10"/>
        <end position="110"/>
    </location>
</feature>
<evidence type="ECO:0000259" key="1">
    <source>
        <dbReference type="Pfam" id="PF02486"/>
    </source>
</evidence>
<dbReference type="Proteomes" id="UP000051412">
    <property type="component" value="Unassembled WGS sequence"/>
</dbReference>
<dbReference type="AlphaFoldDB" id="A0A0R1XI07"/>
<protein>
    <submittedName>
        <fullName evidence="3">Uncharacterized protein</fullName>
    </submittedName>
</protein>
<dbReference type="RefSeq" id="WP_161795065.1">
    <property type="nucleotide sequence ID" value="NZ_AZGM01000019.1"/>
</dbReference>
<name>A0A0R1XI07_9LACO</name>
<proteinExistence type="predicted"/>